<feature type="coiled-coil region" evidence="1">
    <location>
        <begin position="267"/>
        <end position="301"/>
    </location>
</feature>
<dbReference type="EMBL" id="JAGTXO010000022">
    <property type="protein sequence ID" value="KAG8462154.1"/>
    <property type="molecule type" value="Genomic_DNA"/>
</dbReference>
<gene>
    <name evidence="3" type="ORF">KFE25_011604</name>
</gene>
<reference evidence="3" key="1">
    <citation type="submission" date="2021-05" db="EMBL/GenBank/DDBJ databases">
        <title>The genome of the haptophyte Pavlova lutheri (Diacronema luteri, Pavlovales) - a model for lipid biosynthesis in eukaryotic algae.</title>
        <authorList>
            <person name="Hulatt C.J."/>
            <person name="Posewitz M.C."/>
        </authorList>
    </citation>
    <scope>NUCLEOTIDE SEQUENCE</scope>
    <source>
        <strain evidence="3">NIVA-4/92</strain>
    </source>
</reference>
<feature type="compositionally biased region" description="Basic and acidic residues" evidence="2">
    <location>
        <begin position="722"/>
        <end position="740"/>
    </location>
</feature>
<dbReference type="AlphaFoldDB" id="A0A8J5XKE7"/>
<evidence type="ECO:0000313" key="4">
    <source>
        <dbReference type="Proteomes" id="UP000751190"/>
    </source>
</evidence>
<feature type="coiled-coil region" evidence="1">
    <location>
        <begin position="202"/>
        <end position="229"/>
    </location>
</feature>
<feature type="compositionally biased region" description="Low complexity" evidence="2">
    <location>
        <begin position="25"/>
        <end position="37"/>
    </location>
</feature>
<keyword evidence="1" id="KW-0175">Coiled coil</keyword>
<feature type="compositionally biased region" description="Basic and acidic residues" evidence="2">
    <location>
        <begin position="44"/>
        <end position="63"/>
    </location>
</feature>
<comment type="caution">
    <text evidence="3">The sequence shown here is derived from an EMBL/GenBank/DDBJ whole genome shotgun (WGS) entry which is preliminary data.</text>
</comment>
<evidence type="ECO:0000256" key="2">
    <source>
        <dbReference type="SAM" id="MobiDB-lite"/>
    </source>
</evidence>
<feature type="region of interest" description="Disordered" evidence="2">
    <location>
        <begin position="441"/>
        <end position="478"/>
    </location>
</feature>
<feature type="coiled-coil region" evidence="1">
    <location>
        <begin position="840"/>
        <end position="867"/>
    </location>
</feature>
<dbReference type="OrthoDB" id="10688809at2759"/>
<dbReference type="OMA" id="VTHANTH"/>
<organism evidence="3 4">
    <name type="scientific">Diacronema lutheri</name>
    <name type="common">Unicellular marine alga</name>
    <name type="synonym">Monochrysis lutheri</name>
    <dbReference type="NCBI Taxonomy" id="2081491"/>
    <lineage>
        <taxon>Eukaryota</taxon>
        <taxon>Haptista</taxon>
        <taxon>Haptophyta</taxon>
        <taxon>Pavlovophyceae</taxon>
        <taxon>Pavlovales</taxon>
        <taxon>Pavlovaceae</taxon>
        <taxon>Diacronema</taxon>
    </lineage>
</organism>
<evidence type="ECO:0000256" key="1">
    <source>
        <dbReference type="SAM" id="Coils"/>
    </source>
</evidence>
<name>A0A8J5XKE7_DIALT</name>
<feature type="region of interest" description="Disordered" evidence="2">
    <location>
        <begin position="722"/>
        <end position="756"/>
    </location>
</feature>
<feature type="region of interest" description="Disordered" evidence="2">
    <location>
        <begin position="1"/>
        <end position="63"/>
    </location>
</feature>
<keyword evidence="4" id="KW-1185">Reference proteome</keyword>
<accession>A0A8J5XKE7</accession>
<evidence type="ECO:0000313" key="3">
    <source>
        <dbReference type="EMBL" id="KAG8462154.1"/>
    </source>
</evidence>
<sequence>MEPAVGRAARPSALKPLSSNEQHARAAPRAAAGSATRIPKPSKPRADAPEPEAAERPCETCERSDAVLREAQNTVREQEEELKFLTDKAEELCVALTNAQEEAAQFQAEAERIQSEGEELYRSYTAKCGKVVQLSAQHAQLTSALADRDARLLELERAHVGERAALSERIALLEQRAPSAGAAEGAQGTGAKAGEARQAHLREAAELANELLRDELRQMGAECDRLRAELDAAGASAVAAAGVRGAAADSADAADASEPDAAARAELSRARCELTAAHKEAAALQRELAGAMVSNERLQDDLRLLRKSRARESLAQAPFAPVRAAALPRVDAGTSTQPELADATVQLLASPAVRQPPPHDGVVSCDARDERVCGRAPAADHASADLIAALEAELDEERAAVRAAEARAAEADARAADAEARAAKAVAARAESNVGMAEAAADGAATSEKSADAAAAREAEHAARNAEQQSQLARAAEHLAAAHAREAAARAECAHACADAGASRREAAEARAAGEAAEHGAARALAQLDELRAELAAALKAQACAADAAEAAAARARAAEARAGAHDVSSCVAALCAEVEARALTADAQTLRAQLDAARADGRAVATRLGAELGRWRAQAEELAEYAALEAETASLSLEEARAVDAALCSAKAAVVELSALELDTSDLAIHAADLLEHLGAAERGSNLRCSQLEAMLAAAVDEARTTLAAAHERADALGRDLESARADADDERARARDATDALGAESARGEAERAAAERAHAEAVARASALEAELGARLEASAALLAAEGARAAERASAAALGLDAARAAVAAAREAAEADARTMRAQAIVREMALGDTLAAADEDIAEARAECAHAAQRAAALQAALAAGASAHERQFTELRETHASERRALELRMRARASTFSSAIASVGQPGIATRVLAIGTPTALVSAAGGGLDGHRGNDMCAMRSALSDAKRRLAQQRERMREHGMLSP</sequence>
<proteinExistence type="predicted"/>
<feature type="compositionally biased region" description="Basic and acidic residues" evidence="2">
    <location>
        <begin position="449"/>
        <end position="464"/>
    </location>
</feature>
<protein>
    <submittedName>
        <fullName evidence="3">Uncharacterized protein</fullName>
    </submittedName>
</protein>
<dbReference type="Proteomes" id="UP000751190">
    <property type="component" value="Unassembled WGS sequence"/>
</dbReference>